<accession>A0A4Y4CML1</accession>
<comment type="caution">
    <text evidence="4">The sequence shown here is derived from an EMBL/GenBank/DDBJ whole genome shotgun (WGS) entry which is preliminary data.</text>
</comment>
<dbReference type="GO" id="GO:0016787">
    <property type="term" value="F:hydrolase activity"/>
    <property type="evidence" value="ECO:0007669"/>
    <property type="project" value="UniProtKB-KW"/>
</dbReference>
<evidence type="ECO:0000313" key="5">
    <source>
        <dbReference type="Proteomes" id="UP000318422"/>
    </source>
</evidence>
<evidence type="ECO:0000256" key="2">
    <source>
        <dbReference type="SAM" id="MobiDB-lite"/>
    </source>
</evidence>
<dbReference type="InterPro" id="IPR000073">
    <property type="entry name" value="AB_hydrolase_1"/>
</dbReference>
<dbReference type="Proteomes" id="UP000318422">
    <property type="component" value="Unassembled WGS sequence"/>
</dbReference>
<dbReference type="OrthoDB" id="9798888at2"/>
<gene>
    <name evidence="4" type="primary">bioH</name>
    <name evidence="4" type="ORF">ZRA01_02380</name>
</gene>
<proteinExistence type="predicted"/>
<organism evidence="4 5">
    <name type="scientific">Zoogloea ramigera</name>
    <dbReference type="NCBI Taxonomy" id="350"/>
    <lineage>
        <taxon>Bacteria</taxon>
        <taxon>Pseudomonadati</taxon>
        <taxon>Pseudomonadota</taxon>
        <taxon>Betaproteobacteria</taxon>
        <taxon>Rhodocyclales</taxon>
        <taxon>Zoogloeaceae</taxon>
        <taxon>Zoogloea</taxon>
    </lineage>
</organism>
<dbReference type="InterPro" id="IPR050266">
    <property type="entry name" value="AB_hydrolase_sf"/>
</dbReference>
<dbReference type="Gene3D" id="3.40.50.1820">
    <property type="entry name" value="alpha/beta hydrolase"/>
    <property type="match status" value="1"/>
</dbReference>
<keyword evidence="1" id="KW-0378">Hydrolase</keyword>
<feature type="domain" description="AB hydrolase-1" evidence="3">
    <location>
        <begin position="8"/>
        <end position="236"/>
    </location>
</feature>
<dbReference type="AlphaFoldDB" id="A0A4Y4CML1"/>
<evidence type="ECO:0000256" key="1">
    <source>
        <dbReference type="ARBA" id="ARBA00022801"/>
    </source>
</evidence>
<evidence type="ECO:0000259" key="3">
    <source>
        <dbReference type="Pfam" id="PF12697"/>
    </source>
</evidence>
<dbReference type="PANTHER" id="PTHR43798:SF31">
    <property type="entry name" value="AB HYDROLASE SUPERFAMILY PROTEIN YCLE"/>
    <property type="match status" value="1"/>
</dbReference>
<evidence type="ECO:0000313" key="4">
    <source>
        <dbReference type="EMBL" id="GEC94165.1"/>
    </source>
</evidence>
<dbReference type="EMBL" id="BJNV01000004">
    <property type="protein sequence ID" value="GEC94165.1"/>
    <property type="molecule type" value="Genomic_DNA"/>
</dbReference>
<sequence>MNTLARPIVLLHGWGLSSKVWAPLQAELPAASALDLPGHGSALPAGDSLAAWAEALVAQLPDGAVLVGWSLGAQLALHIAAQHPHKAARLVLIAATPRFVQAPDWPAALPAATLADFRADFDTTPDATQRRFTALQAMGDSRRRDVTAALNAALTPADDTHRAALATGLKHLADTDLRASIGSVHQPVRLIHGAEDRLMPAAAAEWLADTLPDGRLSVFKDCGHAPLLSRPADCAALIQAFATEATEGPQGRALPSPPPEGVQGNLGRPCVSLRAGH</sequence>
<dbReference type="Pfam" id="PF12697">
    <property type="entry name" value="Abhydrolase_6"/>
    <property type="match status" value="1"/>
</dbReference>
<dbReference type="RefSeq" id="WP_141348926.1">
    <property type="nucleotide sequence ID" value="NZ_BJNV01000004.1"/>
</dbReference>
<dbReference type="SUPFAM" id="SSF53474">
    <property type="entry name" value="alpha/beta-Hydrolases"/>
    <property type="match status" value="1"/>
</dbReference>
<protein>
    <submittedName>
        <fullName evidence="4">Pimeloyl-[acyl-carrier protein] methyl ester esterase</fullName>
    </submittedName>
</protein>
<keyword evidence="5" id="KW-1185">Reference proteome</keyword>
<dbReference type="InterPro" id="IPR029058">
    <property type="entry name" value="AB_hydrolase_fold"/>
</dbReference>
<dbReference type="PANTHER" id="PTHR43798">
    <property type="entry name" value="MONOACYLGLYCEROL LIPASE"/>
    <property type="match status" value="1"/>
</dbReference>
<dbReference type="GO" id="GO:0016020">
    <property type="term" value="C:membrane"/>
    <property type="evidence" value="ECO:0007669"/>
    <property type="project" value="TreeGrafter"/>
</dbReference>
<name>A0A4Y4CML1_ZOORA</name>
<reference evidence="4 5" key="1">
    <citation type="submission" date="2019-06" db="EMBL/GenBank/DDBJ databases">
        <title>Whole genome shotgun sequence of Zoogloea ramigera NBRC 15342.</title>
        <authorList>
            <person name="Hosoyama A."/>
            <person name="Uohara A."/>
            <person name="Ohji S."/>
            <person name="Ichikawa N."/>
        </authorList>
    </citation>
    <scope>NUCLEOTIDE SEQUENCE [LARGE SCALE GENOMIC DNA]</scope>
    <source>
        <strain evidence="4 5">NBRC 15342</strain>
    </source>
</reference>
<dbReference type="PRINTS" id="PR00111">
    <property type="entry name" value="ABHYDROLASE"/>
</dbReference>
<feature type="region of interest" description="Disordered" evidence="2">
    <location>
        <begin position="247"/>
        <end position="277"/>
    </location>
</feature>